<dbReference type="EMBL" id="FLOC01000002">
    <property type="protein sequence ID" value="SBS27045.1"/>
    <property type="molecule type" value="Genomic_DNA"/>
</dbReference>
<dbReference type="PROSITE" id="PS00460">
    <property type="entry name" value="GLUTATHIONE_PEROXID_1"/>
    <property type="match status" value="1"/>
</dbReference>
<reference evidence="6 7" key="1">
    <citation type="submission" date="2016-06" db="EMBL/GenBank/DDBJ databases">
        <authorList>
            <person name="Kjaerup R.B."/>
            <person name="Dalgaard T.S."/>
            <person name="Juul-Madsen H.R."/>
        </authorList>
    </citation>
    <scope>NUCLEOTIDE SEQUENCE [LARGE SCALE GENOMIC DNA]</scope>
    <source>
        <strain evidence="6 7">CECT 5080</strain>
    </source>
</reference>
<dbReference type="PANTHER" id="PTHR11592">
    <property type="entry name" value="GLUTATHIONE PEROXIDASE"/>
    <property type="match status" value="1"/>
</dbReference>
<evidence type="ECO:0000256" key="4">
    <source>
        <dbReference type="PIRSR" id="PIRSR000303-1"/>
    </source>
</evidence>
<dbReference type="InterPro" id="IPR036249">
    <property type="entry name" value="Thioredoxin-like_sf"/>
</dbReference>
<accession>A0A1A8T4C9</accession>
<dbReference type="GO" id="GO:0034599">
    <property type="term" value="P:cellular response to oxidative stress"/>
    <property type="evidence" value="ECO:0007669"/>
    <property type="project" value="TreeGrafter"/>
</dbReference>
<dbReference type="AlphaFoldDB" id="A0A1A8T4C9"/>
<dbReference type="STRING" id="295068.MAQ5080_00713"/>
<dbReference type="InterPro" id="IPR029759">
    <property type="entry name" value="GPX_AS"/>
</dbReference>
<keyword evidence="7" id="KW-1185">Reference proteome</keyword>
<keyword evidence="2 5" id="KW-0575">Peroxidase</keyword>
<dbReference type="Proteomes" id="UP000092627">
    <property type="component" value="Unassembled WGS sequence"/>
</dbReference>
<dbReference type="Pfam" id="PF00255">
    <property type="entry name" value="GSHPx"/>
    <property type="match status" value="1"/>
</dbReference>
<evidence type="ECO:0000256" key="5">
    <source>
        <dbReference type="RuleBase" id="RU000499"/>
    </source>
</evidence>
<evidence type="ECO:0000256" key="3">
    <source>
        <dbReference type="ARBA" id="ARBA00023002"/>
    </source>
</evidence>
<dbReference type="PROSITE" id="PS51355">
    <property type="entry name" value="GLUTATHIONE_PEROXID_3"/>
    <property type="match status" value="1"/>
</dbReference>
<evidence type="ECO:0000313" key="6">
    <source>
        <dbReference type="EMBL" id="SBS27045.1"/>
    </source>
</evidence>
<dbReference type="GO" id="GO:0004601">
    <property type="term" value="F:peroxidase activity"/>
    <property type="evidence" value="ECO:0007669"/>
    <property type="project" value="UniProtKB-KW"/>
</dbReference>
<evidence type="ECO:0000256" key="2">
    <source>
        <dbReference type="ARBA" id="ARBA00022559"/>
    </source>
</evidence>
<dbReference type="PANTHER" id="PTHR11592:SF78">
    <property type="entry name" value="GLUTATHIONE PEROXIDASE"/>
    <property type="match status" value="1"/>
</dbReference>
<dbReference type="InterPro" id="IPR000889">
    <property type="entry name" value="Glutathione_peroxidase"/>
</dbReference>
<dbReference type="PRINTS" id="PR01011">
    <property type="entry name" value="GLUTPROXDASE"/>
</dbReference>
<dbReference type="RefSeq" id="WP_067332937.1">
    <property type="nucleotide sequence ID" value="NZ_FLOC01000002.1"/>
</dbReference>
<comment type="similarity">
    <text evidence="1 5">Belongs to the glutathione peroxidase family.</text>
</comment>
<evidence type="ECO:0000256" key="1">
    <source>
        <dbReference type="ARBA" id="ARBA00006926"/>
    </source>
</evidence>
<proteinExistence type="inferred from homology"/>
<protein>
    <recommendedName>
        <fullName evidence="5">Glutathione peroxidase</fullName>
    </recommendedName>
</protein>
<sequence length="181" mass="20362">MSDIYVFFFKQKTAYEMTLEPFCDKVLLIVNVASKCGLTPQYEGLESLYEHTRDLGFEILGFPANDFAGQEPGTDAEIKAFCSENYNVSFPMFSKIVVTGENKHPLYKFLIEEAPIAVNRAEMEEKLKGYNIEPTAEPEVVWNFEKFVISRSGQVLGRFAPNTPLDDVNLVSTIRVALANG</sequence>
<dbReference type="Gene3D" id="3.40.30.10">
    <property type="entry name" value="Glutaredoxin"/>
    <property type="match status" value="1"/>
</dbReference>
<evidence type="ECO:0000313" key="7">
    <source>
        <dbReference type="Proteomes" id="UP000092627"/>
    </source>
</evidence>
<organism evidence="6 7">
    <name type="scientific">Marinomonas aquimarina</name>
    <dbReference type="NCBI Taxonomy" id="295068"/>
    <lineage>
        <taxon>Bacteria</taxon>
        <taxon>Pseudomonadati</taxon>
        <taxon>Pseudomonadota</taxon>
        <taxon>Gammaproteobacteria</taxon>
        <taxon>Oceanospirillales</taxon>
        <taxon>Oceanospirillaceae</taxon>
        <taxon>Marinomonas</taxon>
    </lineage>
</organism>
<keyword evidence="3 5" id="KW-0560">Oxidoreductase</keyword>
<gene>
    <name evidence="6" type="primary">gpx1</name>
    <name evidence="6" type="ORF">MAQ5080_00713</name>
</gene>
<dbReference type="SUPFAM" id="SSF52833">
    <property type="entry name" value="Thioredoxin-like"/>
    <property type="match status" value="1"/>
</dbReference>
<feature type="active site" evidence="4">
    <location>
        <position position="36"/>
    </location>
</feature>
<name>A0A1A8T4C9_9GAMM</name>
<dbReference type="CDD" id="cd00340">
    <property type="entry name" value="GSH_Peroxidase"/>
    <property type="match status" value="1"/>
</dbReference>
<dbReference type="PIRSF" id="PIRSF000303">
    <property type="entry name" value="Glutathion_perox"/>
    <property type="match status" value="1"/>
</dbReference>